<name>A0AA86PKM4_9EUKA</name>
<dbReference type="InterPro" id="IPR000169">
    <property type="entry name" value="Pept_cys_AS"/>
</dbReference>
<dbReference type="PROSITE" id="PS00139">
    <property type="entry name" value="THIOL_PROTEASE_CYS"/>
    <property type="match status" value="1"/>
</dbReference>
<evidence type="ECO:0000313" key="4">
    <source>
        <dbReference type="EMBL" id="CAI9941414.1"/>
    </source>
</evidence>
<dbReference type="EMBL" id="CAXDID020000099">
    <property type="protein sequence ID" value="CAL6025410.1"/>
    <property type="molecule type" value="Genomic_DNA"/>
</dbReference>
<reference evidence="5 6" key="2">
    <citation type="submission" date="2024-07" db="EMBL/GenBank/DDBJ databases">
        <authorList>
            <person name="Akdeniz Z."/>
        </authorList>
    </citation>
    <scope>NUCLEOTIDE SEQUENCE [LARGE SCALE GENOMIC DNA]</scope>
</reference>
<dbReference type="InterPro" id="IPR013128">
    <property type="entry name" value="Peptidase_C1A"/>
</dbReference>
<gene>
    <name evidence="4" type="ORF">HINF_LOCUS29059</name>
    <name evidence="5" type="ORF">HINF_LOCUS30248</name>
</gene>
<dbReference type="InterPro" id="IPR000668">
    <property type="entry name" value="Peptidase_C1A_C"/>
</dbReference>
<dbReference type="InterPro" id="IPR038765">
    <property type="entry name" value="Papain-like_cys_pep_sf"/>
</dbReference>
<dbReference type="PROSITE" id="PS00640">
    <property type="entry name" value="THIOL_PROTEASE_ASN"/>
    <property type="match status" value="1"/>
</dbReference>
<dbReference type="PRINTS" id="PR00705">
    <property type="entry name" value="PAPAIN"/>
</dbReference>
<feature type="domain" description="Peptidase C1A papain C-terminal" evidence="3">
    <location>
        <begin position="312"/>
        <end position="543"/>
    </location>
</feature>
<dbReference type="SUPFAM" id="SSF54001">
    <property type="entry name" value="Cysteine proteinases"/>
    <property type="match status" value="1"/>
</dbReference>
<evidence type="ECO:0000256" key="2">
    <source>
        <dbReference type="SAM" id="SignalP"/>
    </source>
</evidence>
<comment type="similarity">
    <text evidence="1">Belongs to the peptidase C1 family.</text>
</comment>
<dbReference type="EMBL" id="CATOUU010000694">
    <property type="protein sequence ID" value="CAI9941414.1"/>
    <property type="molecule type" value="Genomic_DNA"/>
</dbReference>
<evidence type="ECO:0000313" key="5">
    <source>
        <dbReference type="EMBL" id="CAL6025410.1"/>
    </source>
</evidence>
<accession>A0AA86PKM4</accession>
<keyword evidence="2" id="KW-0732">Signal</keyword>
<sequence>MSYIFICLLATPITESQYWFKGTFSLPYANISQDIQIWFDKLGQREKISYFDDTVYSIWDFTTTKQYYSVLTYLPEGGDQSIPHCFQNPIMGVRNNLLEIFPDLTNWDIMPETKIMNKLVKHYRLNTVDEGRDTPPILKVDNFGSTRADQQDYFCIENGNYCDPVRWEIHGFNTIFGSHFDYYVLDINEFQRKNDFDAQIFQKPDLDCQKVEYNIKYMTNLWTFSLQSLQHKSSVRAQNMNLIQSHKSNVSNFTLKPNRFTDTSFVDFLNMFTGYNGQDLKDTQFEHRVPFITPQLDDSGVWFMNGSIKQLFPKNFDWRIKGGITPVRDQANCGSCWTFATAAAIESRINILYKDNKYKPLFQMSEQAIVDCIWTNDFSHGLGLHACLGGHAQGTMDRIIKDFKGKLPKLSEYPYIGQGMKCDKSVWNFEDVTLTSFSSTKQNSIGELKYALLSGPVAVSIQVTNKMTFYSGGIFDDIECTNDPKKLVHQVALVGWGYDDELQQQYWIIKNSWSNAWGVDGYIFISSNKNVDCGITLATAIPNLQRYK</sequence>
<feature type="chain" id="PRO_5041720464" evidence="2">
    <location>
        <begin position="17"/>
        <end position="548"/>
    </location>
</feature>
<proteinExistence type="inferred from homology"/>
<evidence type="ECO:0000313" key="6">
    <source>
        <dbReference type="Proteomes" id="UP001642409"/>
    </source>
</evidence>
<dbReference type="InterPro" id="IPR039417">
    <property type="entry name" value="Peptidase_C1A_papain-like"/>
</dbReference>
<keyword evidence="6" id="KW-1185">Reference proteome</keyword>
<dbReference type="Proteomes" id="UP001642409">
    <property type="component" value="Unassembled WGS sequence"/>
</dbReference>
<dbReference type="Pfam" id="PF00112">
    <property type="entry name" value="Peptidase_C1"/>
    <property type="match status" value="1"/>
</dbReference>
<dbReference type="GO" id="GO:0008234">
    <property type="term" value="F:cysteine-type peptidase activity"/>
    <property type="evidence" value="ECO:0007669"/>
    <property type="project" value="InterPro"/>
</dbReference>
<protein>
    <submittedName>
        <fullName evidence="4">Cathepsin L</fullName>
    </submittedName>
    <submittedName>
        <fullName evidence="5">Cathepsin_L</fullName>
    </submittedName>
</protein>
<evidence type="ECO:0000259" key="3">
    <source>
        <dbReference type="SMART" id="SM00645"/>
    </source>
</evidence>
<reference evidence="4" key="1">
    <citation type="submission" date="2023-06" db="EMBL/GenBank/DDBJ databases">
        <authorList>
            <person name="Kurt Z."/>
        </authorList>
    </citation>
    <scope>NUCLEOTIDE SEQUENCE</scope>
</reference>
<dbReference type="GO" id="GO:0006508">
    <property type="term" value="P:proteolysis"/>
    <property type="evidence" value="ECO:0007669"/>
    <property type="project" value="InterPro"/>
</dbReference>
<feature type="signal peptide" evidence="2">
    <location>
        <begin position="1"/>
        <end position="16"/>
    </location>
</feature>
<dbReference type="AlphaFoldDB" id="A0AA86PKM4"/>
<dbReference type="InterPro" id="IPR025661">
    <property type="entry name" value="Pept_asp_AS"/>
</dbReference>
<evidence type="ECO:0000256" key="1">
    <source>
        <dbReference type="ARBA" id="ARBA00008455"/>
    </source>
</evidence>
<organism evidence="4">
    <name type="scientific">Hexamita inflata</name>
    <dbReference type="NCBI Taxonomy" id="28002"/>
    <lineage>
        <taxon>Eukaryota</taxon>
        <taxon>Metamonada</taxon>
        <taxon>Diplomonadida</taxon>
        <taxon>Hexamitidae</taxon>
        <taxon>Hexamitinae</taxon>
        <taxon>Hexamita</taxon>
    </lineage>
</organism>
<dbReference type="SMART" id="SM00645">
    <property type="entry name" value="Pept_C1"/>
    <property type="match status" value="1"/>
</dbReference>
<comment type="caution">
    <text evidence="4">The sequence shown here is derived from an EMBL/GenBank/DDBJ whole genome shotgun (WGS) entry which is preliminary data.</text>
</comment>
<dbReference type="Gene3D" id="3.90.70.10">
    <property type="entry name" value="Cysteine proteinases"/>
    <property type="match status" value="1"/>
</dbReference>
<dbReference type="CDD" id="cd02248">
    <property type="entry name" value="Peptidase_C1A"/>
    <property type="match status" value="1"/>
</dbReference>
<dbReference type="PANTHER" id="PTHR12411">
    <property type="entry name" value="CYSTEINE PROTEASE FAMILY C1-RELATED"/>
    <property type="match status" value="1"/>
</dbReference>